<keyword evidence="2" id="KW-1185">Reference proteome</keyword>
<dbReference type="Proteomes" id="UP000093000">
    <property type="component" value="Unassembled WGS sequence"/>
</dbReference>
<name>A0A1C7NQT8_9FUNG</name>
<accession>A0A1C7NQT8</accession>
<dbReference type="AlphaFoldDB" id="A0A1C7NQT8"/>
<proteinExistence type="predicted"/>
<evidence type="ECO:0000313" key="2">
    <source>
        <dbReference type="Proteomes" id="UP000093000"/>
    </source>
</evidence>
<reference evidence="1 2" key="1">
    <citation type="submission" date="2016-03" db="EMBL/GenBank/DDBJ databases">
        <title>Choanephora cucurbitarum.</title>
        <authorList>
            <person name="Min B."/>
            <person name="Park H."/>
            <person name="Park J.-H."/>
            <person name="Shin H.-D."/>
            <person name="Choi I.-G."/>
        </authorList>
    </citation>
    <scope>NUCLEOTIDE SEQUENCE [LARGE SCALE GENOMIC DNA]</scope>
    <source>
        <strain evidence="1 2">KUS-F28377</strain>
    </source>
</reference>
<gene>
    <name evidence="1" type="ORF">A0J61_02317</name>
</gene>
<comment type="caution">
    <text evidence="1">The sequence shown here is derived from an EMBL/GenBank/DDBJ whole genome shotgun (WGS) entry which is preliminary data.</text>
</comment>
<dbReference type="InParanoid" id="A0A1C7NQT8"/>
<evidence type="ECO:0000313" key="1">
    <source>
        <dbReference type="EMBL" id="OBZ89634.1"/>
    </source>
</evidence>
<protein>
    <submittedName>
        <fullName evidence="1">Uncharacterized protein</fullName>
    </submittedName>
</protein>
<organism evidence="1 2">
    <name type="scientific">Choanephora cucurbitarum</name>
    <dbReference type="NCBI Taxonomy" id="101091"/>
    <lineage>
        <taxon>Eukaryota</taxon>
        <taxon>Fungi</taxon>
        <taxon>Fungi incertae sedis</taxon>
        <taxon>Mucoromycota</taxon>
        <taxon>Mucoromycotina</taxon>
        <taxon>Mucoromycetes</taxon>
        <taxon>Mucorales</taxon>
        <taxon>Mucorineae</taxon>
        <taxon>Choanephoraceae</taxon>
        <taxon>Choanephoroideae</taxon>
        <taxon>Choanephora</taxon>
    </lineage>
</organism>
<sequence>MGYRVTSNQVANNASLLDQSKPFIHVAWQKMLVYILRSNIACYRPPFRLLLTFQIPVIRRRIIPVEVPEEEATEVTEETATEVPEEEVAADVIEAVAAMAEEAATEGVETAVIEETTQRRRCLGPRKDHRQCELFVKKTSSGVFCHHHTKCEEDMEELDNWSRM</sequence>
<dbReference type="EMBL" id="LUGH01000085">
    <property type="protein sequence ID" value="OBZ89634.1"/>
    <property type="molecule type" value="Genomic_DNA"/>
</dbReference>